<evidence type="ECO:0000313" key="2">
    <source>
        <dbReference type="Proteomes" id="UP000186351"/>
    </source>
</evidence>
<dbReference type="Gene3D" id="3.40.50.150">
    <property type="entry name" value="Vaccinia Virus protein VP39"/>
    <property type="match status" value="1"/>
</dbReference>
<accession>A0A1B1SCF7</accession>
<dbReference type="OrthoDB" id="5464618at2"/>
<dbReference type="KEGG" id="pary:A4V02_12670"/>
<sequence>MVKIKKRFKLYLTAVNRYKRSKGFGIHSPFAFMFVLRVLREQSAYYAYSDIQERRTIAASLAHKVEGRRPKLISMKSARMLFRIACYFHPEVMMQIGTSYGVSTTALLDVSSSSRMLIYKGTDAHDVVYDEVTRRYSGRIEVCRSIDSAIDRYSAECRAAETPSFILVNSIDDGNDAAMCADALVDALAQGGTVILRNLMRSQAMASLLADVEARISHGMTFTNSRVAVIVGLRHLPRQRFSLWF</sequence>
<evidence type="ECO:0008006" key="3">
    <source>
        <dbReference type="Google" id="ProtNLM"/>
    </source>
</evidence>
<reference evidence="2" key="1">
    <citation type="submission" date="2016-04" db="EMBL/GenBank/DDBJ databases">
        <title>Complete Genome Sequences of Twelve Strains of a Stable Defined Moderately Diverse Mouse Microbiota 2 (sDMDMm2).</title>
        <authorList>
            <person name="Uchimura Y."/>
            <person name="Wyss M."/>
            <person name="Brugiroux S."/>
            <person name="Limenitakis J.P."/>
            <person name="Stecher B."/>
            <person name="McCoy K.D."/>
            <person name="Macpherson A.J."/>
        </authorList>
    </citation>
    <scope>NUCLEOTIDE SEQUENCE [LARGE SCALE GENOMIC DNA]</scope>
    <source>
        <strain evidence="2">YL27</strain>
    </source>
</reference>
<dbReference type="GeneID" id="65537728"/>
<dbReference type="InterPro" id="IPR029063">
    <property type="entry name" value="SAM-dependent_MTases_sf"/>
</dbReference>
<keyword evidence="2" id="KW-1185">Reference proteome</keyword>
<dbReference type="AlphaFoldDB" id="A0A1B1SCF7"/>
<evidence type="ECO:0000313" key="1">
    <source>
        <dbReference type="EMBL" id="ANU64489.1"/>
    </source>
</evidence>
<proteinExistence type="predicted"/>
<gene>
    <name evidence="1" type="ORF">A4V02_12670</name>
</gene>
<protein>
    <recommendedName>
        <fullName evidence="3">SAM-dependent methyltransferase</fullName>
    </recommendedName>
</protein>
<accession>A0A1Z2XG50</accession>
<dbReference type="STRING" id="1796646.A4V02_12670"/>
<dbReference type="Proteomes" id="UP000186351">
    <property type="component" value="Chromosome"/>
</dbReference>
<dbReference type="EMBL" id="CP015402">
    <property type="protein sequence ID" value="ANU64489.1"/>
    <property type="molecule type" value="Genomic_DNA"/>
</dbReference>
<dbReference type="RefSeq" id="WP_068961766.1">
    <property type="nucleotide sequence ID" value="NZ_CAJTAP010000009.1"/>
</dbReference>
<name>A0A1B1SCF7_9BACT</name>
<organism evidence="1 2">
    <name type="scientific">Muribaculum intestinale</name>
    <dbReference type="NCBI Taxonomy" id="1796646"/>
    <lineage>
        <taxon>Bacteria</taxon>
        <taxon>Pseudomonadati</taxon>
        <taxon>Bacteroidota</taxon>
        <taxon>Bacteroidia</taxon>
        <taxon>Bacteroidales</taxon>
        <taxon>Muribaculaceae</taxon>
        <taxon>Muribaculum</taxon>
    </lineage>
</organism>